<protein>
    <submittedName>
        <fullName evidence="2">GNAT family protein</fullName>
    </submittedName>
</protein>
<dbReference type="RefSeq" id="WP_345253937.1">
    <property type="nucleotide sequence ID" value="NZ_BAABGY010000004.1"/>
</dbReference>
<organism evidence="2 3">
    <name type="scientific">Flaviaesturariibacter amylovorans</name>
    <dbReference type="NCBI Taxonomy" id="1084520"/>
    <lineage>
        <taxon>Bacteria</taxon>
        <taxon>Pseudomonadati</taxon>
        <taxon>Bacteroidota</taxon>
        <taxon>Chitinophagia</taxon>
        <taxon>Chitinophagales</taxon>
        <taxon>Chitinophagaceae</taxon>
        <taxon>Flaviaestuariibacter</taxon>
    </lineage>
</organism>
<dbReference type="PROSITE" id="PS51186">
    <property type="entry name" value="GNAT"/>
    <property type="match status" value="1"/>
</dbReference>
<gene>
    <name evidence="2" type="ORF">GCM10023184_10360</name>
</gene>
<dbReference type="Pfam" id="PF13302">
    <property type="entry name" value="Acetyltransf_3"/>
    <property type="match status" value="1"/>
</dbReference>
<dbReference type="PANTHER" id="PTHR43415:SF5">
    <property type="entry name" value="ACETYLTRANSFERASE"/>
    <property type="match status" value="1"/>
</dbReference>
<evidence type="ECO:0000313" key="3">
    <source>
        <dbReference type="Proteomes" id="UP001501725"/>
    </source>
</evidence>
<name>A0ABP8GFN1_9BACT</name>
<dbReference type="Gene3D" id="3.40.630.30">
    <property type="match status" value="1"/>
</dbReference>
<dbReference type="EMBL" id="BAABGY010000004">
    <property type="protein sequence ID" value="GAA4323501.1"/>
    <property type="molecule type" value="Genomic_DNA"/>
</dbReference>
<comment type="caution">
    <text evidence="2">The sequence shown here is derived from an EMBL/GenBank/DDBJ whole genome shotgun (WGS) entry which is preliminary data.</text>
</comment>
<keyword evidence="3" id="KW-1185">Reference proteome</keyword>
<dbReference type="PANTHER" id="PTHR43415">
    <property type="entry name" value="SPERMIDINE N(1)-ACETYLTRANSFERASE"/>
    <property type="match status" value="1"/>
</dbReference>
<accession>A0ABP8GFN1</accession>
<dbReference type="SUPFAM" id="SSF55729">
    <property type="entry name" value="Acyl-CoA N-acyltransferases (Nat)"/>
    <property type="match status" value="1"/>
</dbReference>
<sequence>MIRLAYFTPADFDQLIAWVHDEYLLTNWAGSLFRFPLTRDSLEWYLEDTNDLEKSDALVYKAIDEASGETVGHVSLGSISRKNHSARISRVLVGDTQHKGRGICTEMIRAVLRVGFGELNLHRISLGVYDFNKSAIRCYEKAGFVSEGVQRDILRYGDEYWSLREMSILSHEWKAMQ</sequence>
<proteinExistence type="predicted"/>
<evidence type="ECO:0000259" key="1">
    <source>
        <dbReference type="PROSITE" id="PS51186"/>
    </source>
</evidence>
<dbReference type="InterPro" id="IPR016181">
    <property type="entry name" value="Acyl_CoA_acyltransferase"/>
</dbReference>
<dbReference type="InterPro" id="IPR000182">
    <property type="entry name" value="GNAT_dom"/>
</dbReference>
<reference evidence="3" key="1">
    <citation type="journal article" date="2019" name="Int. J. Syst. Evol. Microbiol.">
        <title>The Global Catalogue of Microorganisms (GCM) 10K type strain sequencing project: providing services to taxonomists for standard genome sequencing and annotation.</title>
        <authorList>
            <consortium name="The Broad Institute Genomics Platform"/>
            <consortium name="The Broad Institute Genome Sequencing Center for Infectious Disease"/>
            <person name="Wu L."/>
            <person name="Ma J."/>
        </authorList>
    </citation>
    <scope>NUCLEOTIDE SEQUENCE [LARGE SCALE GENOMIC DNA]</scope>
    <source>
        <strain evidence="3">JCM 17919</strain>
    </source>
</reference>
<dbReference type="Proteomes" id="UP001501725">
    <property type="component" value="Unassembled WGS sequence"/>
</dbReference>
<feature type="domain" description="N-acetyltransferase" evidence="1">
    <location>
        <begin position="2"/>
        <end position="167"/>
    </location>
</feature>
<evidence type="ECO:0000313" key="2">
    <source>
        <dbReference type="EMBL" id="GAA4323501.1"/>
    </source>
</evidence>